<evidence type="ECO:0000256" key="3">
    <source>
        <dbReference type="ARBA" id="ARBA00023134"/>
    </source>
</evidence>
<dbReference type="CDD" id="cd02201">
    <property type="entry name" value="FtsZ_type1"/>
    <property type="match status" value="1"/>
</dbReference>
<protein>
    <recommendedName>
        <fullName evidence="4 5">Cell division protein FtsZ</fullName>
    </recommendedName>
</protein>
<feature type="binding site" evidence="4">
    <location>
        <position position="139"/>
    </location>
    <ligand>
        <name>GTP</name>
        <dbReference type="ChEBI" id="CHEBI:37565"/>
    </ligand>
</feature>
<dbReference type="InterPro" id="IPR017975">
    <property type="entry name" value="Tubulin_CS"/>
</dbReference>
<comment type="subunit">
    <text evidence="4">Homodimer. Polymerizes to form a dynamic ring structure in a strictly GTP-dependent manner. Interacts directly with several other division proteins.</text>
</comment>
<keyword evidence="2 4" id="KW-0547">Nucleotide-binding</keyword>
<keyword evidence="4 6" id="KW-0717">Septation</keyword>
<dbReference type="SUPFAM" id="SSF52490">
    <property type="entry name" value="Tubulin nucleotide-binding domain-like"/>
    <property type="match status" value="1"/>
</dbReference>
<dbReference type="PRINTS" id="PR00423">
    <property type="entry name" value="CELLDVISFTSZ"/>
</dbReference>
<evidence type="ECO:0000256" key="5">
    <source>
        <dbReference type="NCBIfam" id="TIGR00065"/>
    </source>
</evidence>
<dbReference type="GO" id="GO:0005525">
    <property type="term" value="F:GTP binding"/>
    <property type="evidence" value="ECO:0007669"/>
    <property type="project" value="UniProtKB-UniRule"/>
</dbReference>
<dbReference type="STRING" id="1802410.A3H75_02765"/>
<proteinExistence type="inferred from homology"/>
<dbReference type="NCBIfam" id="TIGR00065">
    <property type="entry name" value="ftsZ"/>
    <property type="match status" value="1"/>
</dbReference>
<name>A0A1F7VDU6_9BACT</name>
<feature type="region of interest" description="Disordered" evidence="7">
    <location>
        <begin position="318"/>
        <end position="356"/>
    </location>
</feature>
<feature type="compositionally biased region" description="Polar residues" evidence="7">
    <location>
        <begin position="333"/>
        <end position="351"/>
    </location>
</feature>
<evidence type="ECO:0000313" key="11">
    <source>
        <dbReference type="Proteomes" id="UP000176678"/>
    </source>
</evidence>
<comment type="caution">
    <text evidence="4">Lacks conserved residue(s) required for the propagation of feature annotation.</text>
</comment>
<evidence type="ECO:0000256" key="7">
    <source>
        <dbReference type="SAM" id="MobiDB-lite"/>
    </source>
</evidence>
<feature type="binding site" evidence="4">
    <location>
        <position position="143"/>
    </location>
    <ligand>
        <name>GTP</name>
        <dbReference type="ChEBI" id="CHEBI:37565"/>
    </ligand>
</feature>
<comment type="similarity">
    <text evidence="1 4 6">Belongs to the FtsZ family.</text>
</comment>
<dbReference type="GO" id="GO:0005874">
    <property type="term" value="C:microtubule"/>
    <property type="evidence" value="ECO:0007669"/>
    <property type="project" value="InterPro"/>
</dbReference>
<feature type="binding site" evidence="4">
    <location>
        <position position="187"/>
    </location>
    <ligand>
        <name>GTP</name>
        <dbReference type="ChEBI" id="CHEBI:37565"/>
    </ligand>
</feature>
<dbReference type="GO" id="GO:0000917">
    <property type="term" value="P:division septum assembly"/>
    <property type="evidence" value="ECO:0007669"/>
    <property type="project" value="UniProtKB-KW"/>
</dbReference>
<evidence type="ECO:0000259" key="9">
    <source>
        <dbReference type="SMART" id="SM00865"/>
    </source>
</evidence>
<comment type="function">
    <text evidence="4 6">Essential cell division protein that forms a contractile ring structure (Z ring) at the future cell division site. The regulation of the ring assembly controls the timing and the location of cell division. One of the functions of the FtsZ ring is to recruit other cell division proteins to the septum to produce a new cell wall between the dividing cells. Binds GTP and shows GTPase activity.</text>
</comment>
<dbReference type="PANTHER" id="PTHR30314">
    <property type="entry name" value="CELL DIVISION PROTEIN FTSZ-RELATED"/>
    <property type="match status" value="1"/>
</dbReference>
<dbReference type="FunFam" id="3.40.50.1440:FF:000001">
    <property type="entry name" value="Cell division protein FtsZ"/>
    <property type="match status" value="1"/>
</dbReference>
<organism evidence="10 11">
    <name type="scientific">Candidatus Uhrbacteria bacterium RIFCSPLOWO2_02_FULL_51_9</name>
    <dbReference type="NCBI Taxonomy" id="1802410"/>
    <lineage>
        <taxon>Bacteria</taxon>
        <taxon>Candidatus Uhriibacteriota</taxon>
    </lineage>
</organism>
<dbReference type="Gene3D" id="3.30.1330.20">
    <property type="entry name" value="Tubulin/FtsZ, C-terminal domain"/>
    <property type="match status" value="1"/>
</dbReference>
<feature type="binding site" evidence="4">
    <location>
        <begin position="108"/>
        <end position="110"/>
    </location>
    <ligand>
        <name>GTP</name>
        <dbReference type="ChEBI" id="CHEBI:37565"/>
    </ligand>
</feature>
<reference evidence="10 11" key="1">
    <citation type="journal article" date="2016" name="Nat. Commun.">
        <title>Thousands of microbial genomes shed light on interconnected biogeochemical processes in an aquifer system.</title>
        <authorList>
            <person name="Anantharaman K."/>
            <person name="Brown C.T."/>
            <person name="Hug L.A."/>
            <person name="Sharon I."/>
            <person name="Castelle C.J."/>
            <person name="Probst A.J."/>
            <person name="Thomas B.C."/>
            <person name="Singh A."/>
            <person name="Wilkins M.J."/>
            <person name="Karaoz U."/>
            <person name="Brodie E.L."/>
            <person name="Williams K.H."/>
            <person name="Hubbard S.S."/>
            <person name="Banfield J.F."/>
        </authorList>
    </citation>
    <scope>NUCLEOTIDE SEQUENCE [LARGE SCALE GENOMIC DNA]</scope>
</reference>
<dbReference type="GO" id="GO:0051258">
    <property type="term" value="P:protein polymerization"/>
    <property type="evidence" value="ECO:0007669"/>
    <property type="project" value="UniProtKB-UniRule"/>
</dbReference>
<dbReference type="SUPFAM" id="SSF55307">
    <property type="entry name" value="Tubulin C-terminal domain-like"/>
    <property type="match status" value="1"/>
</dbReference>
<evidence type="ECO:0000256" key="4">
    <source>
        <dbReference type="HAMAP-Rule" id="MF_00909"/>
    </source>
</evidence>
<dbReference type="SMART" id="SM00865">
    <property type="entry name" value="Tubulin_C"/>
    <property type="match status" value="1"/>
</dbReference>
<dbReference type="GO" id="GO:0043093">
    <property type="term" value="P:FtsZ-dependent cytokinesis"/>
    <property type="evidence" value="ECO:0007669"/>
    <property type="project" value="UniProtKB-UniRule"/>
</dbReference>
<evidence type="ECO:0000256" key="2">
    <source>
        <dbReference type="ARBA" id="ARBA00022741"/>
    </source>
</evidence>
<keyword evidence="4 6" id="KW-0132">Cell division</keyword>
<dbReference type="EMBL" id="MGES01000030">
    <property type="protein sequence ID" value="OGL88732.1"/>
    <property type="molecule type" value="Genomic_DNA"/>
</dbReference>
<keyword evidence="4 6" id="KW-0131">Cell cycle</keyword>
<feature type="domain" description="Tubulin/FtsZ 2-layer sandwich" evidence="9">
    <location>
        <begin position="207"/>
        <end position="324"/>
    </location>
</feature>
<dbReference type="Gene3D" id="3.40.50.1440">
    <property type="entry name" value="Tubulin/FtsZ, GTPase domain"/>
    <property type="match status" value="1"/>
</dbReference>
<dbReference type="PROSITE" id="PS00227">
    <property type="entry name" value="TUBULIN"/>
    <property type="match status" value="1"/>
</dbReference>
<dbReference type="InterPro" id="IPR008280">
    <property type="entry name" value="Tub_FtsZ_C"/>
</dbReference>
<dbReference type="InterPro" id="IPR003008">
    <property type="entry name" value="Tubulin_FtsZ_GTPase"/>
</dbReference>
<dbReference type="InterPro" id="IPR037103">
    <property type="entry name" value="Tubulin/FtsZ-like_C"/>
</dbReference>
<dbReference type="Pfam" id="PF12327">
    <property type="entry name" value="FtsZ_C"/>
    <property type="match status" value="1"/>
</dbReference>
<dbReference type="GO" id="GO:0007017">
    <property type="term" value="P:microtubule-based process"/>
    <property type="evidence" value="ECO:0007669"/>
    <property type="project" value="InterPro"/>
</dbReference>
<evidence type="ECO:0000256" key="6">
    <source>
        <dbReference type="RuleBase" id="RU000631"/>
    </source>
</evidence>
<dbReference type="GO" id="GO:0005737">
    <property type="term" value="C:cytoplasm"/>
    <property type="evidence" value="ECO:0007669"/>
    <property type="project" value="UniProtKB-SubCell"/>
</dbReference>
<dbReference type="InterPro" id="IPR000158">
    <property type="entry name" value="Cell_div_FtsZ"/>
</dbReference>
<keyword evidence="3 4" id="KW-0342">GTP-binding</keyword>
<dbReference type="GO" id="GO:0003924">
    <property type="term" value="F:GTPase activity"/>
    <property type="evidence" value="ECO:0007669"/>
    <property type="project" value="UniProtKB-UniRule"/>
</dbReference>
<dbReference type="Pfam" id="PF00091">
    <property type="entry name" value="Tubulin"/>
    <property type="match status" value="1"/>
</dbReference>
<evidence type="ECO:0000256" key="1">
    <source>
        <dbReference type="ARBA" id="ARBA00009690"/>
    </source>
</evidence>
<comment type="subcellular location">
    <subcellularLocation>
        <location evidence="4">Cytoplasm</location>
    </subcellularLocation>
    <text evidence="4">Assembles at midcell at the inner surface of the cytoplasmic membrane.</text>
</comment>
<dbReference type="InterPro" id="IPR036525">
    <property type="entry name" value="Tubulin/FtsZ_GTPase_sf"/>
</dbReference>
<comment type="caution">
    <text evidence="10">The sequence shown here is derived from an EMBL/GenBank/DDBJ whole genome shotgun (WGS) entry which is preliminary data.</text>
</comment>
<evidence type="ECO:0000313" key="10">
    <source>
        <dbReference type="EMBL" id="OGL88732.1"/>
    </source>
</evidence>
<dbReference type="Proteomes" id="UP000176678">
    <property type="component" value="Unassembled WGS sequence"/>
</dbReference>
<dbReference type="PROSITE" id="PS01135">
    <property type="entry name" value="FTSZ_2"/>
    <property type="match status" value="1"/>
</dbReference>
<dbReference type="InterPro" id="IPR018316">
    <property type="entry name" value="Tubulin/FtsZ_2-layer-sand-dom"/>
</dbReference>
<accession>A0A1F7VDU6</accession>
<dbReference type="GO" id="GO:0032153">
    <property type="term" value="C:cell division site"/>
    <property type="evidence" value="ECO:0007669"/>
    <property type="project" value="UniProtKB-UniRule"/>
</dbReference>
<feature type="compositionally biased region" description="Basic and acidic residues" evidence="7">
    <location>
        <begin position="318"/>
        <end position="332"/>
    </location>
</feature>
<dbReference type="PANTHER" id="PTHR30314:SF3">
    <property type="entry name" value="MITOCHONDRIAL DIVISION PROTEIN FSZA"/>
    <property type="match status" value="1"/>
</dbReference>
<dbReference type="AlphaFoldDB" id="A0A1F7VDU6"/>
<dbReference type="InterPro" id="IPR020805">
    <property type="entry name" value="Cell_div_FtsZ_CS"/>
</dbReference>
<dbReference type="SMART" id="SM00864">
    <property type="entry name" value="Tubulin"/>
    <property type="match status" value="1"/>
</dbReference>
<sequence>MPEVKPEIEGFAKIAVVGIGGSGNSAVNRMIDAKIRGVEFIAVNTDLQALHQSQARVKLNIGKGVTRGLGAGMDPEVGRRAAEESQNEVRDLLKDKDMVFITCGLGGGTGSGAAPLVAQLARDAGALTVAVVTKPFGFEGAERKAIAEQAHEKLRANVDTIITIPNDRVLHIIDKKTSLLEAFRMVDDVLRQGVQGISEVITIPGNVNVDFADVRTIMTGSGSALMGIGQASGDNRAVEAAKQAISSPLLDLSIDGARGILMVISGGESMGMQEMQEASKLITSSADENARVIWGAVVDPSLKDDIKITVIATGFEGASRRNEPVREEEREYTSASRSLKPTRSAPVSSNIPVVDLESDELPEPVVRKPIGEAKARFEKTDEEEELEIPAFIRRKMNG</sequence>
<keyword evidence="4" id="KW-0963">Cytoplasm</keyword>
<dbReference type="HAMAP" id="MF_00909">
    <property type="entry name" value="FtsZ"/>
    <property type="match status" value="1"/>
</dbReference>
<feature type="domain" description="Tubulin/FtsZ GTPase" evidence="8">
    <location>
        <begin position="13"/>
        <end position="205"/>
    </location>
</feature>
<evidence type="ECO:0000259" key="8">
    <source>
        <dbReference type="SMART" id="SM00864"/>
    </source>
</evidence>
<dbReference type="InterPro" id="IPR045061">
    <property type="entry name" value="FtsZ/CetZ"/>
</dbReference>
<gene>
    <name evidence="4" type="primary">ftsZ</name>
    <name evidence="10" type="ORF">A3H75_02765</name>
</gene>
<dbReference type="InterPro" id="IPR024757">
    <property type="entry name" value="FtsZ_C"/>
</dbReference>